<organism evidence="3 4">
    <name type="scientific">Fimbriiglobus ruber</name>
    <dbReference type="NCBI Taxonomy" id="1908690"/>
    <lineage>
        <taxon>Bacteria</taxon>
        <taxon>Pseudomonadati</taxon>
        <taxon>Planctomycetota</taxon>
        <taxon>Planctomycetia</taxon>
        <taxon>Gemmatales</taxon>
        <taxon>Gemmataceae</taxon>
        <taxon>Fimbriiglobus</taxon>
    </lineage>
</organism>
<dbReference type="AlphaFoldDB" id="A0A225DLD5"/>
<dbReference type="EMBL" id="NIDE01000005">
    <property type="protein sequence ID" value="OWK42182.1"/>
    <property type="molecule type" value="Genomic_DNA"/>
</dbReference>
<feature type="compositionally biased region" description="Acidic residues" evidence="1">
    <location>
        <begin position="511"/>
        <end position="522"/>
    </location>
</feature>
<dbReference type="RefSeq" id="WP_088255384.1">
    <property type="nucleotide sequence ID" value="NZ_NIDE01000005.1"/>
</dbReference>
<comment type="caution">
    <text evidence="3">The sequence shown here is derived from an EMBL/GenBank/DDBJ whole genome shotgun (WGS) entry which is preliminary data.</text>
</comment>
<dbReference type="Pfam" id="PF06381">
    <property type="entry name" value="Phage_portal_3"/>
    <property type="match status" value="1"/>
</dbReference>
<gene>
    <name evidence="3" type="ORF">FRUB_04260</name>
</gene>
<dbReference type="OrthoDB" id="2019396at2"/>
<name>A0A225DLD5_9BACT</name>
<dbReference type="InterPro" id="IPR024459">
    <property type="entry name" value="Acb1-like_N"/>
</dbReference>
<feature type="domain" description="Anti-CBASS protein Acb1-like N-terminal" evidence="2">
    <location>
        <begin position="104"/>
        <end position="459"/>
    </location>
</feature>
<evidence type="ECO:0000256" key="1">
    <source>
        <dbReference type="SAM" id="MobiDB-lite"/>
    </source>
</evidence>
<keyword evidence="4" id="KW-1185">Reference proteome</keyword>
<sequence>MWPFTKKRPAQPAPEPRRNSFFSTDIDFPTGDNPAKRMRRMLDHMTLTFQRTVEDLKPVDENGNAMAMDNADFASVKIRNGIGLGGYIPETQFAWYCGQGFIGYQAAALISQNWLVKKACAMPAKDASRNGYETSVNDGTEVDTEVLDYIREEDKKFETLRNCVEFIDLGRTFGIRVAMFEVESPDPEYYSKPFNPDGVRPNSYKGISQIDPYWISPELGGDAAANPASKDFYEPTWWRIGGKRVHRTHLVIFRNGNLPDILKPAYLYGGLPVPQLIAERVYAAERTANEAPMLAMTKRMMVMKADLTQIVANQEQFNARMDYQTQVQNNFGVKFVGLDDEFQQFDTSLADLDAVIMTQYQIVAAAAGVPATKLLGTTPKGFNATGEFEESSYHEELESIQQHDLSPLLNRHHLLLIRSHVAPKFKIKPFNTEVAWKPVDSPTAAEQADINLKKAQTDTALNQAGAIDGTDIRERLINDLDSGYNGIAPVVPNGPGDREYEQEMAAQSSESETDPDEDEAAE</sequence>
<feature type="region of interest" description="Disordered" evidence="1">
    <location>
        <begin position="1"/>
        <end position="24"/>
    </location>
</feature>
<evidence type="ECO:0000313" key="3">
    <source>
        <dbReference type="EMBL" id="OWK42182.1"/>
    </source>
</evidence>
<evidence type="ECO:0000313" key="4">
    <source>
        <dbReference type="Proteomes" id="UP000214646"/>
    </source>
</evidence>
<proteinExistence type="predicted"/>
<accession>A0A225DLD5</accession>
<feature type="region of interest" description="Disordered" evidence="1">
    <location>
        <begin position="483"/>
        <end position="522"/>
    </location>
</feature>
<evidence type="ECO:0000259" key="2">
    <source>
        <dbReference type="Pfam" id="PF06381"/>
    </source>
</evidence>
<protein>
    <submittedName>
        <fullName evidence="3">Phage-related protein</fullName>
    </submittedName>
</protein>
<dbReference type="Proteomes" id="UP000214646">
    <property type="component" value="Unassembled WGS sequence"/>
</dbReference>
<reference evidence="4" key="1">
    <citation type="submission" date="2017-06" db="EMBL/GenBank/DDBJ databases">
        <title>Genome analysis of Fimbriiglobus ruber SP5, the first member of the order Planctomycetales with confirmed chitinolytic capability.</title>
        <authorList>
            <person name="Ravin N.V."/>
            <person name="Rakitin A.L."/>
            <person name="Ivanova A.A."/>
            <person name="Beletsky A.V."/>
            <person name="Kulichevskaya I.S."/>
            <person name="Mardanov A.V."/>
            <person name="Dedysh S.N."/>
        </authorList>
    </citation>
    <scope>NUCLEOTIDE SEQUENCE [LARGE SCALE GENOMIC DNA]</scope>
    <source>
        <strain evidence="4">SP5</strain>
    </source>
</reference>